<dbReference type="GO" id="GO:0016810">
    <property type="term" value="F:hydrolase activity, acting on carbon-nitrogen (but not peptide) bonds"/>
    <property type="evidence" value="ECO:0007669"/>
    <property type="project" value="InterPro"/>
</dbReference>
<dbReference type="InterPro" id="IPR051781">
    <property type="entry name" value="Metallo-dep_Hydrolase"/>
</dbReference>
<name>A0A921GP34_9MICO</name>
<feature type="domain" description="Amidohydrolase-related" evidence="1">
    <location>
        <begin position="7"/>
        <end position="292"/>
    </location>
</feature>
<comment type="caution">
    <text evidence="2">The sequence shown here is derived from an EMBL/GenBank/DDBJ whole genome shotgun (WGS) entry which is preliminary data.</text>
</comment>
<dbReference type="Pfam" id="PF01979">
    <property type="entry name" value="Amidohydro_1"/>
    <property type="match status" value="1"/>
</dbReference>
<proteinExistence type="predicted"/>
<reference evidence="2" key="2">
    <citation type="submission" date="2021-09" db="EMBL/GenBank/DDBJ databases">
        <authorList>
            <person name="Gilroy R."/>
        </authorList>
    </citation>
    <scope>NUCLEOTIDE SEQUENCE</scope>
    <source>
        <strain evidence="2">1647</strain>
    </source>
</reference>
<dbReference type="InterPro" id="IPR006680">
    <property type="entry name" value="Amidohydro-rel"/>
</dbReference>
<evidence type="ECO:0000313" key="2">
    <source>
        <dbReference type="EMBL" id="HJF49611.1"/>
    </source>
</evidence>
<dbReference type="Proteomes" id="UP000775129">
    <property type="component" value="Unassembled WGS sequence"/>
</dbReference>
<dbReference type="PANTHER" id="PTHR43135">
    <property type="entry name" value="ALPHA-D-RIBOSE 1-METHYLPHOSPHONATE 5-TRIPHOSPHATE DIPHOSPHATASE"/>
    <property type="match status" value="1"/>
</dbReference>
<dbReference type="PANTHER" id="PTHR43135:SF3">
    <property type="entry name" value="ALPHA-D-RIBOSE 1-METHYLPHOSPHONATE 5-TRIPHOSPHATE DIPHOSPHATASE"/>
    <property type="match status" value="1"/>
</dbReference>
<reference evidence="2" key="1">
    <citation type="journal article" date="2021" name="PeerJ">
        <title>Extensive microbial diversity within the chicken gut microbiome revealed by metagenomics and culture.</title>
        <authorList>
            <person name="Gilroy R."/>
            <person name="Ravi A."/>
            <person name="Getino M."/>
            <person name="Pursley I."/>
            <person name="Horton D.L."/>
            <person name="Alikhan N.F."/>
            <person name="Baker D."/>
            <person name="Gharbi K."/>
            <person name="Hall N."/>
            <person name="Watson M."/>
            <person name="Adriaenssens E.M."/>
            <person name="Foster-Nyarko E."/>
            <person name="Jarju S."/>
            <person name="Secka A."/>
            <person name="Antonio M."/>
            <person name="Oren A."/>
            <person name="Chaudhuri R.R."/>
            <person name="La Ragione R."/>
            <person name="Hildebrand F."/>
            <person name="Pallen M.J."/>
        </authorList>
    </citation>
    <scope>NUCLEOTIDE SEQUENCE</scope>
    <source>
        <strain evidence="2">1647</strain>
    </source>
</reference>
<dbReference type="InterPro" id="IPR057744">
    <property type="entry name" value="OTAase-like"/>
</dbReference>
<dbReference type="CDD" id="cd01299">
    <property type="entry name" value="Met_dep_hydrolase_A"/>
    <property type="match status" value="1"/>
</dbReference>
<organism evidence="2 3">
    <name type="scientific">Brachybacterium paraconglomeratum</name>
    <dbReference type="NCBI Taxonomy" id="173362"/>
    <lineage>
        <taxon>Bacteria</taxon>
        <taxon>Bacillati</taxon>
        <taxon>Actinomycetota</taxon>
        <taxon>Actinomycetes</taxon>
        <taxon>Micrococcales</taxon>
        <taxon>Dermabacteraceae</taxon>
        <taxon>Brachybacterium</taxon>
    </lineage>
</organism>
<dbReference type="SUPFAM" id="SSF51338">
    <property type="entry name" value="Composite domain of metallo-dependent hydrolases"/>
    <property type="match status" value="1"/>
</dbReference>
<dbReference type="EMBL" id="DYWO01000219">
    <property type="protein sequence ID" value="HJF49611.1"/>
    <property type="molecule type" value="Genomic_DNA"/>
</dbReference>
<dbReference type="Gene3D" id="3.20.20.140">
    <property type="entry name" value="Metal-dependent hydrolases"/>
    <property type="match status" value="1"/>
</dbReference>
<feature type="non-terminal residue" evidence="2">
    <location>
        <position position="1"/>
    </location>
</feature>
<dbReference type="AlphaFoldDB" id="A0A921GP34"/>
<dbReference type="InterPro" id="IPR011059">
    <property type="entry name" value="Metal-dep_hydrolase_composite"/>
</dbReference>
<protein>
    <submittedName>
        <fullName evidence="2">Amidohydrolase family protein</fullName>
    </submittedName>
</protein>
<gene>
    <name evidence="2" type="ORF">K8W24_07400</name>
</gene>
<evidence type="ECO:0000259" key="1">
    <source>
        <dbReference type="Pfam" id="PF01979"/>
    </source>
</evidence>
<sequence>HGLAASQAEGLLRGPRLFYGGKSLTQTWGHGDTRRPGQQLSHASPCCAGLGVIADGPDAVRRAARDQLRTGAHHLKIMAGGGVASPTDRVDSIQYSLAEMSAAVEEAADANRYVAAHAYTPGAIRRALDAGVRSIEHANLLDEASAEAIAEAEAFVTMNLVTYWALDEFGPSMGLPAASQSKVGDVLSAGERALRLAQEKGLNLCFGSDLLGAMQIHQSQEFAIRARHQDPLDVIRSATSTAARLLERDGELGVIRENALADLVVLDADPLQDIRVLSSPDPALVIQGGQVVLDRSTR</sequence>
<dbReference type="InterPro" id="IPR032466">
    <property type="entry name" value="Metal_Hydrolase"/>
</dbReference>
<dbReference type="SUPFAM" id="SSF51556">
    <property type="entry name" value="Metallo-dependent hydrolases"/>
    <property type="match status" value="1"/>
</dbReference>
<accession>A0A921GP34</accession>
<evidence type="ECO:0000313" key="3">
    <source>
        <dbReference type="Proteomes" id="UP000775129"/>
    </source>
</evidence>